<dbReference type="RefSeq" id="WP_036337028.1">
    <property type="nucleotide sequence ID" value="NZ_JPMX01000075.1"/>
</dbReference>
<dbReference type="Pfam" id="PF13830">
    <property type="entry name" value="DUF4192"/>
    <property type="match status" value="1"/>
</dbReference>
<dbReference type="STRING" id="1522368.IN07_15750"/>
<organism evidence="1 2">
    <name type="scientific">Modestobacter caceresii</name>
    <dbReference type="NCBI Taxonomy" id="1522368"/>
    <lineage>
        <taxon>Bacteria</taxon>
        <taxon>Bacillati</taxon>
        <taxon>Actinomycetota</taxon>
        <taxon>Actinomycetes</taxon>
        <taxon>Geodermatophilales</taxon>
        <taxon>Geodermatophilaceae</taxon>
        <taxon>Modestobacter</taxon>
    </lineage>
</organism>
<name>A0A098Y504_9ACTN</name>
<dbReference type="InterPro" id="IPR025447">
    <property type="entry name" value="DUF4192"/>
</dbReference>
<evidence type="ECO:0000313" key="1">
    <source>
        <dbReference type="EMBL" id="KGH45569.1"/>
    </source>
</evidence>
<gene>
    <name evidence="1" type="ORF">IN07_15750</name>
</gene>
<evidence type="ECO:0000313" key="2">
    <source>
        <dbReference type="Proteomes" id="UP000029713"/>
    </source>
</evidence>
<proteinExistence type="predicted"/>
<keyword evidence="2" id="KW-1185">Reference proteome</keyword>
<comment type="caution">
    <text evidence="1">The sequence shown here is derived from an EMBL/GenBank/DDBJ whole genome shotgun (WGS) entry which is preliminary data.</text>
</comment>
<sequence>MAEPQEPLTIRLSDPGEVVAALPHLLGFRPRESLVLMSLRGSPGQRVGLTARVDLPPPEHRSQVVSGLVRSLLTDGPTAALLVVVSEATDEPATPDGWPDVLQPPPAEDLAHRDLVHEVVLALDAVDVPLRQALLVRRERWWSYDCPAACCAPEAGTPLPTGTSELAVASVVDGQVVEEERAALVRRIAPVGFLAAQAMSRACDEVGDALARRTTELGWDVLVEEGWAAVLAAVEAAGPGEHGGAGARLSDHEVARLAWGLRDHDLRDRALTLALGESAAAAEALWTELTRRSPAPLDAAPATLLAVSAWVRGGGALANVALERALRSEPSYTFAGLLRSALDACLAPAEMRRLIRQASAPLDTRW</sequence>
<protein>
    <recommendedName>
        <fullName evidence="3">DUF4192 domain-containing protein</fullName>
    </recommendedName>
</protein>
<evidence type="ECO:0008006" key="3">
    <source>
        <dbReference type="Google" id="ProtNLM"/>
    </source>
</evidence>
<reference evidence="1 2" key="1">
    <citation type="submission" date="2014-07" db="EMBL/GenBank/DDBJ databases">
        <title>Biosystematic studies on Modestobacter strains isolated from extreme hyper-arid desert soil and from historic building.</title>
        <authorList>
            <person name="Bukarasam K."/>
            <person name="Bull A."/>
            <person name="Girard G."/>
            <person name="van Wezel G."/>
            <person name="Goodfellow M."/>
        </authorList>
    </citation>
    <scope>NUCLEOTIDE SEQUENCE [LARGE SCALE GENOMIC DNA]</scope>
    <source>
        <strain evidence="1 2">KNN45-2b</strain>
    </source>
</reference>
<dbReference type="OrthoDB" id="3264463at2"/>
<dbReference type="AlphaFoldDB" id="A0A098Y504"/>
<dbReference type="Proteomes" id="UP000029713">
    <property type="component" value="Unassembled WGS sequence"/>
</dbReference>
<accession>A0A098Y504</accession>
<dbReference type="EMBL" id="JPMX01000075">
    <property type="protein sequence ID" value="KGH45569.1"/>
    <property type="molecule type" value="Genomic_DNA"/>
</dbReference>